<gene>
    <name evidence="2" type="ORF">A8M32_25295</name>
</gene>
<dbReference type="STRING" id="1752398.A8M32_25295"/>
<comment type="caution">
    <text evidence="2">The sequence shown here is derived from an EMBL/GenBank/DDBJ whole genome shotgun (WGS) entry which is preliminary data.</text>
</comment>
<dbReference type="AlphaFoldDB" id="A0A1E3V476"/>
<proteinExistence type="predicted"/>
<dbReference type="InterPro" id="IPR011051">
    <property type="entry name" value="RmlC_Cupin_sf"/>
</dbReference>
<feature type="domain" description="Cupin type-2" evidence="1">
    <location>
        <begin position="34"/>
        <end position="92"/>
    </location>
</feature>
<protein>
    <submittedName>
        <fullName evidence="2">Cupin</fullName>
    </submittedName>
</protein>
<sequence length="107" mass="11732">MPRSFVRIYPSVDAGNGVTRRVLAESPELMVVEFRFAKDGAGALHNHPHVQATYVKSGVFEFTIGDEVVLVRGGDSFVIPSSVAHGCRALEEGVLIDTFTPRRDDFL</sequence>
<dbReference type="Gene3D" id="2.60.120.10">
    <property type="entry name" value="Jelly Rolls"/>
    <property type="match status" value="1"/>
</dbReference>
<dbReference type="PIRSF" id="PIRSF029883">
    <property type="entry name" value="KdgF"/>
    <property type="match status" value="1"/>
</dbReference>
<dbReference type="InterPro" id="IPR013096">
    <property type="entry name" value="Cupin_2"/>
</dbReference>
<evidence type="ECO:0000313" key="3">
    <source>
        <dbReference type="Proteomes" id="UP000094342"/>
    </source>
</evidence>
<reference evidence="3" key="1">
    <citation type="submission" date="2016-05" db="EMBL/GenBank/DDBJ databases">
        <authorList>
            <person name="Li Y."/>
        </authorList>
    </citation>
    <scope>NUCLEOTIDE SEQUENCE [LARGE SCALE GENOMIC DNA]</scope>
    <source>
        <strain evidence="3">YIC4027</strain>
    </source>
</reference>
<dbReference type="CDD" id="cd02238">
    <property type="entry name" value="cupin_KdgF"/>
    <property type="match status" value="1"/>
</dbReference>
<organism evidence="2 3">
    <name type="scientific">Sinorhizobium alkalisoli</name>
    <dbReference type="NCBI Taxonomy" id="1752398"/>
    <lineage>
        <taxon>Bacteria</taxon>
        <taxon>Pseudomonadati</taxon>
        <taxon>Pseudomonadota</taxon>
        <taxon>Alphaproteobacteria</taxon>
        <taxon>Hyphomicrobiales</taxon>
        <taxon>Rhizobiaceae</taxon>
        <taxon>Sinorhizobium/Ensifer group</taxon>
        <taxon>Sinorhizobium</taxon>
    </lineage>
</organism>
<dbReference type="InterPro" id="IPR014710">
    <property type="entry name" value="RmlC-like_jellyroll"/>
</dbReference>
<evidence type="ECO:0000313" key="2">
    <source>
        <dbReference type="EMBL" id="ODR88330.1"/>
    </source>
</evidence>
<dbReference type="Proteomes" id="UP000094342">
    <property type="component" value="Unassembled WGS sequence"/>
</dbReference>
<keyword evidence="3" id="KW-1185">Reference proteome</keyword>
<accession>A0A1E3V476</accession>
<evidence type="ECO:0000259" key="1">
    <source>
        <dbReference type="Pfam" id="PF07883"/>
    </source>
</evidence>
<name>A0A1E3V476_9HYPH</name>
<dbReference type="RefSeq" id="WP_069461186.1">
    <property type="nucleotide sequence ID" value="NZ_LYBW01000065.1"/>
</dbReference>
<dbReference type="OrthoDB" id="9811153at2"/>
<dbReference type="PANTHER" id="PTHR40112:SF1">
    <property type="entry name" value="H2HPP ISOMERASE"/>
    <property type="match status" value="1"/>
</dbReference>
<dbReference type="InterPro" id="IPR052535">
    <property type="entry name" value="Bacilysin_H2HPP_isomerase"/>
</dbReference>
<dbReference type="Pfam" id="PF07883">
    <property type="entry name" value="Cupin_2"/>
    <property type="match status" value="1"/>
</dbReference>
<dbReference type="EMBL" id="LYBW01000065">
    <property type="protein sequence ID" value="ODR88330.1"/>
    <property type="molecule type" value="Genomic_DNA"/>
</dbReference>
<dbReference type="InterPro" id="IPR025499">
    <property type="entry name" value="KdgF"/>
</dbReference>
<dbReference type="SUPFAM" id="SSF51182">
    <property type="entry name" value="RmlC-like cupins"/>
    <property type="match status" value="1"/>
</dbReference>
<dbReference type="PANTHER" id="PTHR40112">
    <property type="entry name" value="H2HPP ISOMERASE"/>
    <property type="match status" value="1"/>
</dbReference>